<dbReference type="OrthoDB" id="68020at2759"/>
<dbReference type="InterPro" id="IPR056428">
    <property type="entry name" value="WH_GTF3C1"/>
</dbReference>
<feature type="domain" description="B-block binding subunit of TFIIIC" evidence="7">
    <location>
        <begin position="174"/>
        <end position="249"/>
    </location>
</feature>
<feature type="compositionally biased region" description="Acidic residues" evidence="6">
    <location>
        <begin position="474"/>
        <end position="489"/>
    </location>
</feature>
<dbReference type="InterPro" id="IPR056467">
    <property type="entry name" value="eWH_GTF3C1"/>
</dbReference>
<dbReference type="GO" id="GO:0006384">
    <property type="term" value="P:transcription initiation at RNA polymerase III promoter"/>
    <property type="evidence" value="ECO:0007669"/>
    <property type="project" value="InterPro"/>
</dbReference>
<evidence type="ECO:0000256" key="4">
    <source>
        <dbReference type="ARBA" id="ARBA00023163"/>
    </source>
</evidence>
<dbReference type="Pfam" id="PF24101">
    <property type="entry name" value="WHD_GTF3C1"/>
    <property type="match status" value="1"/>
</dbReference>
<dbReference type="CDD" id="cd16169">
    <property type="entry name" value="Tau138_eWH"/>
    <property type="match status" value="1"/>
</dbReference>
<feature type="region of interest" description="Disordered" evidence="6">
    <location>
        <begin position="1196"/>
        <end position="1238"/>
    </location>
</feature>
<evidence type="ECO:0000259" key="7">
    <source>
        <dbReference type="Pfam" id="PF04182"/>
    </source>
</evidence>
<protein>
    <submittedName>
        <fullName evidence="10">TF3C1 factor</fullName>
    </submittedName>
</protein>
<dbReference type="GO" id="GO:0042791">
    <property type="term" value="P:5S class rRNA transcription by RNA polymerase III"/>
    <property type="evidence" value="ECO:0007669"/>
    <property type="project" value="TreeGrafter"/>
</dbReference>
<dbReference type="GO" id="GO:0000127">
    <property type="term" value="C:transcription factor TFIIIC complex"/>
    <property type="evidence" value="ECO:0007669"/>
    <property type="project" value="InterPro"/>
</dbReference>
<evidence type="ECO:0000256" key="6">
    <source>
        <dbReference type="SAM" id="MobiDB-lite"/>
    </source>
</evidence>
<evidence type="ECO:0000259" key="9">
    <source>
        <dbReference type="Pfam" id="PF24101"/>
    </source>
</evidence>
<evidence type="ECO:0000256" key="2">
    <source>
        <dbReference type="ARBA" id="ARBA00022553"/>
    </source>
</evidence>
<feature type="non-terminal residue" evidence="10">
    <location>
        <position position="2144"/>
    </location>
</feature>
<sequence>MEALWVLLDEVALEGLDGITLGALWQRLGARSPPFPLPLEPATQQLLWAALSAQPDVRFYLLPRARPPLRLHDRYEEIDLETGILETKRDPLPSDDIYPVHMILDNKDGIQGSCQYFKERVDITDQIRRKDLQPCYTYVEAVEKWGEKLVIVASQDQRYRALIGWEGDPDLKLPDFSYCILERLGRARWQGELQRDLHSGAFKVDAGKIHYHRRVLDRNGLITMQSHVIRLPSGAQQHSILLLLTRFHVDRRSKYDILMEKLSSMLSARSKQMETLGNLREELGLCERTFKRLYQYMMNAGLAKVISVPLQDIHPNGGPYKTKKGTDVMVRCLKLLKEFRKKMEDYHDDDDEEIITKAVQPVDIVCERDMLTQAYELIESRGTKGISQAEIRLAMNVGKLEARMLCRLLERYKVVKGFMEDEGRQRTTKYISYIFAEESDLNRQFEREKARSEQLATVTLALVPEDSPPVEDASPGEDDTLVSESDNEEGKDGKKRRKSQKANSGSLKVTVQDDTHQTTPAKGSKPTAVKSQGKKLPSPQILEEPDELPDNLSGESSTLVTPKQESSLSTCAHSTDEDGDVAVVEEVRLEDPKKTCGQKKEKRSKATAVERSHETYRLLKRRNLIVEAVRNLRLIESLFTLQKMVMDQEKQEGVSTKCCKKSIVRLVQKLAQEGLLRLYRTTVIQDGISKKVEFVVHPSVSPGDPLVKSAIEQVRFRISNSSTANRQVAAMTPTSQDHAEEENLGQETAPDSGETQEGSCKADNRARKTDEKMGVTHLKNYHPVTVPGLGRSLGFLPKMPRLRMVHMFLWYLIYGHPLNGTQQKGGSDGEKKGSKQGLDVNAAVLEAQPDGTLEIVTAAVNSEASAQETEVELSNQSVYVDDTSWMRYVPPLPVHREFGFGWALVSDILLCLPLSVFVQIVQVSYKVDGLEDFLNDPLKKHTLIRFLPRSVRQQLLYKRRYIFSVVENLQRLCYMGLIQFGPTEKFQDKDQVFVYMRRNAVIVDTTICDPHYNLAHSSRPFDRRLYVLNTMQDVENFWFDLQCVCLNTPLGVVRCPRSKRSNLQGEETALDVEMEQESAADKHNLERKCAMLEYTTGSREVVDDGTIPGDGLGAAGLDSSFYGHLKRNWIWTSYIINKTRKENTVSENGLTVRLQTFLTKHPLPLSTGGNKINILGEAKVGSESLVQKECIEISKEPTQDRTKRVRGGKSQKRKRLRKDTGKKTKKKKKEEDSVEKSKRLRYHDEADQSALQRMTRLRVAWTVQEDSLLMLCRIASHVLNAKVKGPFVPWQVVRDIMHASFEESLDKTSHSVGRRARYIVRNPQTYLNYKVCLAEVYQDKALTEDFMNRENNYEDPQVCAKEFKEFVERLKEKFSSTLGNPKLEIPDTLQELFSRFRVLAIGEDTDQNTKEDSLSSVYDIHFLVLQNLIQSTLALSDNQMKSCQSFQTFRLYREYQDDILMKAFLECQKRSLVNRRRVNHTLGPKKSRALPFVPMSYQLSQSYYRVFTWRFPSTICTEAFQFLEKLKDAERSDQPDNFSFKDQESKASEDVVAFPMDGPGGQCAAMLSLFSLGLVSVNVRIPEQIVVVDSTMVENEVIKSLGKEGLEEDDDDDDDLDDSSGGKRRIEVKARQASHTNYLLMRGYYAPGIVSTRNLSPSDNIVVNSCQVKVKLRCTPLPGRLSSPVSPLLDNMTVGVSCLPETFTRLIKIQEENYEVDKFLHECTEHYGYNPSDAAAVLEIRNAVEATSHFGICKAELSKRFCIYEEVEAERTRSLEQYIQDLIEMQQVLEVGGHAVRLVAIIFAKPWLLHSVCLKNTPDDSDQPDADTTLPDGHQDCLPLEPQKGEEWSGEEEQLGKDAQSVSDEEPPRKRCKTQNDVLEDGSQLCQGAQSGLKSADENNFGGVTDPVTMKEASIMDEGTGSLGGQAEHVAELPACAPAAVNVDTYKEQDKSCSEDKELQVENDELSSEHKQNPSLEQSASEQDEDLCYLQENAGVSKELNLNCLFRACENVCFIGRPWRIVDGNLNKPVCKGMMEAVLYHIMTKPGITEGALLQHYGGVLQPVAVLEILQGLETLGCIKRFYMKKPSLVSLFSQPVVEEQLNNPKLSETPTTYYEPTIDCTLRLGRVFPSEVNWNKWVQIIPV</sequence>
<evidence type="ECO:0000256" key="5">
    <source>
        <dbReference type="ARBA" id="ARBA00023242"/>
    </source>
</evidence>
<organism evidence="10 11">
    <name type="scientific">Bucorvus abyssinicus</name>
    <name type="common">Northern ground-hornbill</name>
    <name type="synonym">Abyssinian ground-hornbill</name>
    <dbReference type="NCBI Taxonomy" id="153643"/>
    <lineage>
        <taxon>Eukaryota</taxon>
        <taxon>Metazoa</taxon>
        <taxon>Chordata</taxon>
        <taxon>Craniata</taxon>
        <taxon>Vertebrata</taxon>
        <taxon>Euteleostomi</taxon>
        <taxon>Archelosauria</taxon>
        <taxon>Archosauria</taxon>
        <taxon>Dinosauria</taxon>
        <taxon>Saurischia</taxon>
        <taxon>Theropoda</taxon>
        <taxon>Coelurosauria</taxon>
        <taxon>Aves</taxon>
        <taxon>Neognathae</taxon>
        <taxon>Neoaves</taxon>
        <taxon>Telluraves</taxon>
        <taxon>Coraciimorphae</taxon>
        <taxon>Bucerotiformes</taxon>
        <taxon>Bucorvidae</taxon>
        <taxon>Bucorvus</taxon>
    </lineage>
</organism>
<feature type="region of interest" description="Disordered" evidence="6">
    <location>
        <begin position="725"/>
        <end position="776"/>
    </location>
</feature>
<dbReference type="Pfam" id="PF04182">
    <property type="entry name" value="B-block_TFIIIC"/>
    <property type="match status" value="1"/>
</dbReference>
<dbReference type="PANTHER" id="PTHR15180">
    <property type="entry name" value="GENERAL TRANSCRIPTION FACTOR 3C POLYPEPTIDE 1"/>
    <property type="match status" value="1"/>
</dbReference>
<comment type="subcellular location">
    <subcellularLocation>
        <location evidence="1">Nucleus</location>
    </subcellularLocation>
</comment>
<dbReference type="GO" id="GO:0003677">
    <property type="term" value="F:DNA binding"/>
    <property type="evidence" value="ECO:0007669"/>
    <property type="project" value="UniProtKB-KW"/>
</dbReference>
<dbReference type="InterPro" id="IPR007309">
    <property type="entry name" value="TFIIIC_Bblock-bd"/>
</dbReference>
<comment type="caution">
    <text evidence="10">The sequence shown here is derived from an EMBL/GenBank/DDBJ whole genome shotgun (WGS) entry which is preliminary data.</text>
</comment>
<dbReference type="Proteomes" id="UP000551127">
    <property type="component" value="Unassembled WGS sequence"/>
</dbReference>
<feature type="region of interest" description="Disordered" evidence="6">
    <location>
        <begin position="1947"/>
        <end position="1983"/>
    </location>
</feature>
<dbReference type="InterPro" id="IPR044210">
    <property type="entry name" value="Tfc3-like"/>
</dbReference>
<proteinExistence type="predicted"/>
<dbReference type="GO" id="GO:0005634">
    <property type="term" value="C:nucleus"/>
    <property type="evidence" value="ECO:0007669"/>
    <property type="project" value="UniProtKB-SubCell"/>
</dbReference>
<feature type="compositionally biased region" description="Acidic residues" evidence="6">
    <location>
        <begin position="1606"/>
        <end position="1618"/>
    </location>
</feature>
<dbReference type="Pfam" id="PF23704">
    <property type="entry name" value="WHD_GTF3C1_N"/>
    <property type="match status" value="1"/>
</dbReference>
<evidence type="ECO:0000256" key="3">
    <source>
        <dbReference type="ARBA" id="ARBA00023125"/>
    </source>
</evidence>
<feature type="region of interest" description="Disordered" evidence="6">
    <location>
        <begin position="459"/>
        <end position="577"/>
    </location>
</feature>
<feature type="compositionally biased region" description="Basic and acidic residues" evidence="6">
    <location>
        <begin position="760"/>
        <end position="774"/>
    </location>
</feature>
<evidence type="ECO:0000256" key="1">
    <source>
        <dbReference type="ARBA" id="ARBA00004123"/>
    </source>
</evidence>
<gene>
    <name evidence="10" type="primary">Gtf3c1</name>
    <name evidence="10" type="ORF">BUCABY_R10556</name>
</gene>
<dbReference type="PANTHER" id="PTHR15180:SF1">
    <property type="entry name" value="GENERAL TRANSCRIPTION FACTOR 3C POLYPEPTIDE 1"/>
    <property type="match status" value="1"/>
</dbReference>
<evidence type="ECO:0000313" key="11">
    <source>
        <dbReference type="Proteomes" id="UP000551127"/>
    </source>
</evidence>
<feature type="non-terminal residue" evidence="10">
    <location>
        <position position="1"/>
    </location>
</feature>
<feature type="region of interest" description="Disordered" evidence="6">
    <location>
        <begin position="1820"/>
        <end position="1877"/>
    </location>
</feature>
<dbReference type="EMBL" id="VYZL01005212">
    <property type="protein sequence ID" value="NWR65749.1"/>
    <property type="molecule type" value="Genomic_DNA"/>
</dbReference>
<evidence type="ECO:0000259" key="8">
    <source>
        <dbReference type="Pfam" id="PF23704"/>
    </source>
</evidence>
<keyword evidence="5" id="KW-0539">Nucleus</keyword>
<keyword evidence="11" id="KW-1185">Reference proteome</keyword>
<keyword evidence="4" id="KW-0804">Transcription</keyword>
<feature type="compositionally biased region" description="Polar residues" evidence="6">
    <location>
        <begin position="725"/>
        <end position="736"/>
    </location>
</feature>
<feature type="domain" description="General transcription factor 3C polypeptide 1 winged-helix" evidence="8">
    <location>
        <begin position="6"/>
        <end position="61"/>
    </location>
</feature>
<feature type="compositionally biased region" description="Basic and acidic residues" evidence="6">
    <location>
        <begin position="1229"/>
        <end position="1238"/>
    </location>
</feature>
<feature type="compositionally biased region" description="Polar residues" evidence="6">
    <location>
        <begin position="553"/>
        <end position="573"/>
    </location>
</feature>
<feature type="compositionally biased region" description="Basic and acidic residues" evidence="6">
    <location>
        <begin position="1947"/>
        <end position="1960"/>
    </location>
</feature>
<feature type="compositionally biased region" description="Basic residues" evidence="6">
    <location>
        <begin position="1203"/>
        <end position="1217"/>
    </location>
</feature>
<dbReference type="InterPro" id="IPR035625">
    <property type="entry name" value="Tfc3-like_eWH"/>
</dbReference>
<accession>A0A7K4Z3A1</accession>
<name>A0A7K4Z3A1_BUCAB</name>
<keyword evidence="3" id="KW-0238">DNA-binding</keyword>
<feature type="domain" description="GTF3C1 extended winged-helix" evidence="9">
    <location>
        <begin position="613"/>
        <end position="721"/>
    </location>
</feature>
<reference evidence="10 11" key="1">
    <citation type="submission" date="2019-09" db="EMBL/GenBank/DDBJ databases">
        <title>Bird 10,000 Genomes (B10K) Project - Family phase.</title>
        <authorList>
            <person name="Zhang G."/>
        </authorList>
    </citation>
    <scope>NUCLEOTIDE SEQUENCE [LARGE SCALE GENOMIC DNA]</scope>
    <source>
        <strain evidence="10">B10K-DU-012-80</strain>
    </source>
</reference>
<keyword evidence="2" id="KW-0597">Phosphoprotein</keyword>
<evidence type="ECO:0000313" key="10">
    <source>
        <dbReference type="EMBL" id="NWR65749.1"/>
    </source>
</evidence>
<feature type="region of interest" description="Disordered" evidence="6">
    <location>
        <begin position="1603"/>
        <end position="1624"/>
    </location>
</feature>